<dbReference type="SUPFAM" id="SSF52540">
    <property type="entry name" value="P-loop containing nucleoside triphosphate hydrolases"/>
    <property type="match status" value="1"/>
</dbReference>
<dbReference type="EMBL" id="JALNTZ010000006">
    <property type="protein sequence ID" value="KAJ3648582.1"/>
    <property type="molecule type" value="Genomic_DNA"/>
</dbReference>
<evidence type="ECO:0000256" key="3">
    <source>
        <dbReference type="PROSITE-ProRule" id="PRU00023"/>
    </source>
</evidence>
<feature type="repeat" description="ANK" evidence="3">
    <location>
        <begin position="1309"/>
        <end position="1341"/>
    </location>
</feature>
<keyword evidence="1" id="KW-0677">Repeat</keyword>
<dbReference type="SMART" id="SM00248">
    <property type="entry name" value="ANK"/>
    <property type="match status" value="8"/>
</dbReference>
<organism evidence="4 5">
    <name type="scientific">Zophobas morio</name>
    <dbReference type="NCBI Taxonomy" id="2755281"/>
    <lineage>
        <taxon>Eukaryota</taxon>
        <taxon>Metazoa</taxon>
        <taxon>Ecdysozoa</taxon>
        <taxon>Arthropoda</taxon>
        <taxon>Hexapoda</taxon>
        <taxon>Insecta</taxon>
        <taxon>Pterygota</taxon>
        <taxon>Neoptera</taxon>
        <taxon>Endopterygota</taxon>
        <taxon>Coleoptera</taxon>
        <taxon>Polyphaga</taxon>
        <taxon>Cucujiformia</taxon>
        <taxon>Tenebrionidae</taxon>
        <taxon>Zophobas</taxon>
    </lineage>
</organism>
<keyword evidence="5" id="KW-1185">Reference proteome</keyword>
<dbReference type="PROSITE" id="PS50088">
    <property type="entry name" value="ANK_REPEAT"/>
    <property type="match status" value="3"/>
</dbReference>
<dbReference type="InterPro" id="IPR050889">
    <property type="entry name" value="Dendritic_Spine_Reg/Scaffold"/>
</dbReference>
<reference evidence="4" key="1">
    <citation type="journal article" date="2023" name="G3 (Bethesda)">
        <title>Whole genome assemblies of Zophobas morio and Tenebrio molitor.</title>
        <authorList>
            <person name="Kaur S."/>
            <person name="Stinson S.A."/>
            <person name="diCenzo G.C."/>
        </authorList>
    </citation>
    <scope>NUCLEOTIDE SEQUENCE</scope>
    <source>
        <strain evidence="4">QUZm001</strain>
    </source>
</reference>
<dbReference type="PROSITE" id="PS50297">
    <property type="entry name" value="ANK_REP_REGION"/>
    <property type="match status" value="3"/>
</dbReference>
<dbReference type="Gene3D" id="3.40.50.300">
    <property type="entry name" value="P-loop containing nucleotide triphosphate hydrolases"/>
    <property type="match status" value="1"/>
</dbReference>
<accession>A0AA38I6L9</accession>
<name>A0AA38I6L9_9CUCU</name>
<evidence type="ECO:0000313" key="4">
    <source>
        <dbReference type="EMBL" id="KAJ3648582.1"/>
    </source>
</evidence>
<dbReference type="PANTHER" id="PTHR24166:SF48">
    <property type="entry name" value="PROTEIN VAPYRIN"/>
    <property type="match status" value="1"/>
</dbReference>
<dbReference type="Pfam" id="PF00023">
    <property type="entry name" value="Ank"/>
    <property type="match status" value="1"/>
</dbReference>
<proteinExistence type="predicted"/>
<dbReference type="SUPFAM" id="SSF48403">
    <property type="entry name" value="Ankyrin repeat"/>
    <property type="match status" value="1"/>
</dbReference>
<feature type="repeat" description="ANK" evidence="3">
    <location>
        <begin position="1243"/>
        <end position="1275"/>
    </location>
</feature>
<dbReference type="Gene3D" id="1.25.40.20">
    <property type="entry name" value="Ankyrin repeat-containing domain"/>
    <property type="match status" value="1"/>
</dbReference>
<dbReference type="InterPro" id="IPR036770">
    <property type="entry name" value="Ankyrin_rpt-contain_sf"/>
</dbReference>
<gene>
    <name evidence="4" type="ORF">Zmor_020375</name>
</gene>
<feature type="repeat" description="ANK" evidence="3">
    <location>
        <begin position="1276"/>
        <end position="1308"/>
    </location>
</feature>
<comment type="caution">
    <text evidence="4">The sequence shown here is derived from an EMBL/GenBank/DDBJ whole genome shotgun (WGS) entry which is preliminary data.</text>
</comment>
<evidence type="ECO:0000256" key="2">
    <source>
        <dbReference type="ARBA" id="ARBA00023043"/>
    </source>
</evidence>
<dbReference type="InterPro" id="IPR027417">
    <property type="entry name" value="P-loop_NTPase"/>
</dbReference>
<dbReference type="Proteomes" id="UP001168821">
    <property type="component" value="Unassembled WGS sequence"/>
</dbReference>
<evidence type="ECO:0000313" key="5">
    <source>
        <dbReference type="Proteomes" id="UP001168821"/>
    </source>
</evidence>
<dbReference type="Pfam" id="PF12796">
    <property type="entry name" value="Ank_2"/>
    <property type="match status" value="1"/>
</dbReference>
<dbReference type="PANTHER" id="PTHR24166">
    <property type="entry name" value="ROLLING PEBBLES, ISOFORM B"/>
    <property type="match status" value="1"/>
</dbReference>
<dbReference type="Pfam" id="PF13637">
    <property type="entry name" value="Ank_4"/>
    <property type="match status" value="1"/>
</dbReference>
<dbReference type="InterPro" id="IPR002110">
    <property type="entry name" value="Ankyrin_rpt"/>
</dbReference>
<sequence length="1375" mass="159769">MPDEFFKKRAGTTDRGKDYEDLFISYIILDFIFDDEIQDFQISSNDESFGAFDDIVLEITWRNEEKPKDSYALQLKHSARPLTLKNLITKSGDFSVRKYHADFVKLKQDAFKWVILTNRKFNYNEREAKIRIEGDDFDVKIVKHEADEDFMKFCERRCFYQFRTVKNDEIEDVYEEFFQKFFLCTNQLDVFQIEAAAIDKFKRFFDCGERIFRDYYKFVTDWSIREGRKVKLNKGLMKEVIAAQVLSPSIKVVTSVLHKEAEAGESLLLDIMSKFHVTYFMEEDFETLSKLLGVVVQKFKENKDMLKEVSITALKYQVVSSGIKELGSLSDDKCNLLLWIFNLGHLVVKGNESVNKALSLCQNKKFIILCQRSCDSYQSSSFKYLSNLQPQDVQDISKTFKCVFQGKKEITLESLLECSHNVLSVVTTSHLLQMVYHQFSVGEESESLPSPYIRRSVSRLFLDFKLLNSIVAKTLLIIIGWKPTFKKFINHDINVINIEELSFGGKPDGKSIYVCDECSKDTFDTICNNFQNLNCHQFRIDNEKLEWVRSKDGVSALKKFLIEDNFIEEWKLLEYEEDNSLNLICADAGMGKTTLLKNLKNNYSTDFWTILVYPKDHSKYFRQNGDDVEKFVAYILDKVGSKYTDFEKNLLKIFYQEQRVNFFWDALDETSDDNFEVIVRIIIELRRRGFKQWVTSRNNLESCLENKFGVLSRTIKQFDEEEQRLYIRERLKCCQDDLEDIFVKINKNIQLFRYNQILGIPLQIYMFTELLLTNWKKYETLLDNILSLTDLYACFVDEKFNVLHQEKENFDGWNDMVYKRNQKFKKDRIRMYEMVAMKLHFPGVLQNVNCDTFLEEIKTEADSVGIITHVSDDSVPDFWHNSYSEYFAAVHLSEHTDLLGSITKIFFDKKNTNIRFFFDLIMAKGRPAHVSVLYKNLEALTSCEDEELRSKDRIGRNVLQVACSWGEHFLDLYPERLSKWEFFNVKYKVFGIFADSVKKENEEYCRIVEQLVEKINPEERDCLFKFNAFELADRSHCLTPLNLLSKKYDLPLHTFENFKDVATLVYYACVFDLSHLLDIMKDLPVVEDEFESSVLFVAVKYGSLNSLTKLMRSSYYRNVMKNSKVELLKSAFDNKHHNIAEFLLTQNTFQTDLLNTLLLKHVDSDITLVQLLVARGADINVTNEDDDTPLRLACLYQNYEAALFLVVQGAQVPENALLRGCGHNGDITELLIQNGAKVNVAVEGKTPLLHASERGYFDTVEVLAKYGAKLNDGDRLGCRPIHYACIKGRRDVVEKLVDAGADVNVKNRFGFVPLHYACGQQFMDVVELLVEKGAVVDVGDEGGETPLGYAVSKGNQRMIEVLRRGQMSGEREGDM</sequence>
<protein>
    <submittedName>
        <fullName evidence="4">Uncharacterized protein</fullName>
    </submittedName>
</protein>
<evidence type="ECO:0000256" key="1">
    <source>
        <dbReference type="ARBA" id="ARBA00022737"/>
    </source>
</evidence>
<keyword evidence="2 3" id="KW-0040">ANK repeat</keyword>